<keyword evidence="2" id="KW-1185">Reference proteome</keyword>
<gene>
    <name evidence="1" type="ORF">PsorP6_004577</name>
</gene>
<sequence length="416" mass="46354">MVKLHLACAATVLSIATVSTHGFDIGVTSSPAQDSALDAKAKSIVDNFSLEQVAGQMTQIEIEAVLNDDYSLNETWPPLNNQYGWNASEFRAIVQRIQEITMEENGGHPMIYGLDSVHGANYVDGAVMFPQQINSAASFDPDMVYKVGQITARDTQAAGIPWIFGPILEVSQNKLWARTFETFGEDPYLVSVMGDAIVRGLQSLNQTAACIKHFIGYSKTPTGHDRDNVIMADFDLLNYFMPQFKAAMKAGALTMMENYISLNGNPVIANRRILKDLLRSDLGFSGMLVSDWGEIYNLVDWHRIVDNYEDAVALSLKETSIDMSMVPYDEMFINYTLNMVQRRPEYEARIRESAMRIVKTKLKLGLYDKPIPGKEYISMVGNNESVSVALDVARESIVLLKNAHNTIYLTSAEKIC</sequence>
<evidence type="ECO:0000313" key="1">
    <source>
        <dbReference type="EMBL" id="KAI9906217.1"/>
    </source>
</evidence>
<dbReference type="Proteomes" id="UP001163321">
    <property type="component" value="Chromosome 8"/>
</dbReference>
<comment type="caution">
    <text evidence="1">The sequence shown here is derived from an EMBL/GenBank/DDBJ whole genome shotgun (WGS) entry which is preliminary data.</text>
</comment>
<accession>A0ACC0VID9</accession>
<evidence type="ECO:0000313" key="2">
    <source>
        <dbReference type="Proteomes" id="UP001163321"/>
    </source>
</evidence>
<protein>
    <submittedName>
        <fullName evidence="1">Uncharacterized protein</fullName>
    </submittedName>
</protein>
<dbReference type="EMBL" id="CM047587">
    <property type="protein sequence ID" value="KAI9906217.1"/>
    <property type="molecule type" value="Genomic_DNA"/>
</dbReference>
<organism evidence="1 2">
    <name type="scientific">Peronosclerospora sorghi</name>
    <dbReference type="NCBI Taxonomy" id="230839"/>
    <lineage>
        <taxon>Eukaryota</taxon>
        <taxon>Sar</taxon>
        <taxon>Stramenopiles</taxon>
        <taxon>Oomycota</taxon>
        <taxon>Peronosporomycetes</taxon>
        <taxon>Peronosporales</taxon>
        <taxon>Peronosporaceae</taxon>
        <taxon>Peronosclerospora</taxon>
    </lineage>
</organism>
<reference evidence="1 2" key="1">
    <citation type="journal article" date="2022" name="bioRxiv">
        <title>The genome of the oomycete Peronosclerospora sorghi, a cosmopolitan pathogen of maize and sorghum, is inflated with dispersed pseudogenes.</title>
        <authorList>
            <person name="Fletcher K."/>
            <person name="Martin F."/>
            <person name="Isakeit T."/>
            <person name="Cavanaugh K."/>
            <person name="Magill C."/>
            <person name="Michelmore R."/>
        </authorList>
    </citation>
    <scope>NUCLEOTIDE SEQUENCE [LARGE SCALE GENOMIC DNA]</scope>
    <source>
        <strain evidence="1">P6</strain>
    </source>
</reference>
<proteinExistence type="predicted"/>
<name>A0ACC0VID9_9STRA</name>